<protein>
    <submittedName>
        <fullName evidence="3">Uncharacterized protein</fullName>
    </submittedName>
</protein>
<dbReference type="EMBL" id="JAHUZB010000001">
    <property type="protein sequence ID" value="MBV7389627.1"/>
    <property type="molecule type" value="Genomic_DNA"/>
</dbReference>
<keyword evidence="2" id="KW-0472">Membrane</keyword>
<organism evidence="3 4">
    <name type="scientific">Enterococcus alishanensis</name>
    <dbReference type="NCBI Taxonomy" id="1303817"/>
    <lineage>
        <taxon>Bacteria</taxon>
        <taxon>Bacillati</taxon>
        <taxon>Bacillota</taxon>
        <taxon>Bacilli</taxon>
        <taxon>Lactobacillales</taxon>
        <taxon>Enterococcaceae</taxon>
        <taxon>Enterococcus</taxon>
    </lineage>
</organism>
<keyword evidence="2" id="KW-1133">Transmembrane helix</keyword>
<evidence type="ECO:0000313" key="4">
    <source>
        <dbReference type="Proteomes" id="UP000774130"/>
    </source>
</evidence>
<dbReference type="Proteomes" id="UP000774130">
    <property type="component" value="Unassembled WGS sequence"/>
</dbReference>
<comment type="caution">
    <text evidence="3">The sequence shown here is derived from an EMBL/GenBank/DDBJ whole genome shotgun (WGS) entry which is preliminary data.</text>
</comment>
<keyword evidence="2" id="KW-0812">Transmembrane</keyword>
<keyword evidence="1" id="KW-0175">Coiled coil</keyword>
<sequence length="213" mass="24705">MKKHIFIEAILVIAILGVSFWNIQQHQENLSLRESVADQDEKQKELKQKQEELLQENGQLSEKNQAYSESIKKKQIVEKNTGVDSELNTEFINIVTKLFEANLNFTPENYDDRKREVSSYLSEDLKINYLGKNRNTYQEVNGTSSRLTNLEIFSKKSQNGKEEGLAVVNYQSKKSNQEWVNGMNIFKVVYDCKLKRISKIENLGSGYQNEIIE</sequence>
<feature type="transmembrane region" description="Helical" evidence="2">
    <location>
        <begin position="5"/>
        <end position="23"/>
    </location>
</feature>
<dbReference type="RefSeq" id="WP_218324678.1">
    <property type="nucleotide sequence ID" value="NZ_JAHUZB010000001.1"/>
</dbReference>
<proteinExistence type="predicted"/>
<keyword evidence="4" id="KW-1185">Reference proteome</keyword>
<name>A0ABS6T9Q0_9ENTE</name>
<evidence type="ECO:0000256" key="2">
    <source>
        <dbReference type="SAM" id="Phobius"/>
    </source>
</evidence>
<feature type="coiled-coil region" evidence="1">
    <location>
        <begin position="32"/>
        <end position="66"/>
    </location>
</feature>
<gene>
    <name evidence="3" type="ORF">KUA55_02975</name>
</gene>
<evidence type="ECO:0000256" key="1">
    <source>
        <dbReference type="SAM" id="Coils"/>
    </source>
</evidence>
<reference evidence="3 4" key="1">
    <citation type="submission" date="2021-06" db="EMBL/GenBank/DDBJ databases">
        <title>Enterococcus alishanensis sp. nov., a novel lactic acid bacterium isolated from fresh coffee beans.</title>
        <authorList>
            <person name="Chen Y.-S."/>
        </authorList>
    </citation>
    <scope>NUCLEOTIDE SEQUENCE [LARGE SCALE GENOMIC DNA]</scope>
    <source>
        <strain evidence="3 4">ALS3</strain>
    </source>
</reference>
<accession>A0ABS6T9Q0</accession>
<evidence type="ECO:0000313" key="3">
    <source>
        <dbReference type="EMBL" id="MBV7389627.1"/>
    </source>
</evidence>